<feature type="transmembrane region" description="Helical" evidence="1">
    <location>
        <begin position="110"/>
        <end position="130"/>
    </location>
</feature>
<protein>
    <submittedName>
        <fullName evidence="2">Uncharacterized protein</fullName>
    </submittedName>
</protein>
<feature type="transmembrane region" description="Helical" evidence="1">
    <location>
        <begin position="199"/>
        <end position="225"/>
    </location>
</feature>
<evidence type="ECO:0000313" key="3">
    <source>
        <dbReference type="Proteomes" id="UP000198373"/>
    </source>
</evidence>
<keyword evidence="1" id="KW-0472">Membrane</keyword>
<feature type="transmembrane region" description="Helical" evidence="1">
    <location>
        <begin position="69"/>
        <end position="89"/>
    </location>
</feature>
<organism evidence="2 3">
    <name type="scientific">Geodermatophilus pulveris</name>
    <dbReference type="NCBI Taxonomy" id="1564159"/>
    <lineage>
        <taxon>Bacteria</taxon>
        <taxon>Bacillati</taxon>
        <taxon>Actinomycetota</taxon>
        <taxon>Actinomycetes</taxon>
        <taxon>Geodermatophilales</taxon>
        <taxon>Geodermatophilaceae</taxon>
        <taxon>Geodermatophilus</taxon>
    </lineage>
</organism>
<name>A0A239CCD3_9ACTN</name>
<reference evidence="3" key="1">
    <citation type="submission" date="2017-06" db="EMBL/GenBank/DDBJ databases">
        <authorList>
            <person name="Varghese N."/>
            <person name="Submissions S."/>
        </authorList>
    </citation>
    <scope>NUCLEOTIDE SEQUENCE [LARGE SCALE GENOMIC DNA]</scope>
    <source>
        <strain evidence="3">DSM 46839</strain>
    </source>
</reference>
<evidence type="ECO:0000256" key="1">
    <source>
        <dbReference type="SAM" id="Phobius"/>
    </source>
</evidence>
<feature type="transmembrane region" description="Helical" evidence="1">
    <location>
        <begin position="35"/>
        <end position="57"/>
    </location>
</feature>
<sequence>MPPSAVVVSGLVAHAAVVFVVAVVTPLLGPGTPAAVFAVVSTARLLLGMPWWLVVGFPVVPSGPVGEALVVTVPLLVNLAVHVAVLRAVRARRVAAVHGGTVPGHRRPRRPVFAAGVLLGAVTWGAWLGWDRTASYDVVTGTVQTPYVTLQVLGCALTVGAVTAVLAARWHPVPGAAGVGSGFWLVWTVDAASRDDSGLFAVGAVMLAVGPALGTTVAAAAGVGVRAATNAVRRRRGA</sequence>
<dbReference type="AlphaFoldDB" id="A0A239CCD3"/>
<evidence type="ECO:0000313" key="2">
    <source>
        <dbReference type="EMBL" id="SNS17629.1"/>
    </source>
</evidence>
<accession>A0A239CCD3</accession>
<feature type="transmembrane region" description="Helical" evidence="1">
    <location>
        <begin position="175"/>
        <end position="193"/>
    </location>
</feature>
<gene>
    <name evidence="2" type="ORF">SAMN06893096_102359</name>
</gene>
<proteinExistence type="predicted"/>
<dbReference type="EMBL" id="FZOO01000002">
    <property type="protein sequence ID" value="SNS17629.1"/>
    <property type="molecule type" value="Genomic_DNA"/>
</dbReference>
<keyword evidence="1" id="KW-0812">Transmembrane</keyword>
<keyword evidence="1" id="KW-1133">Transmembrane helix</keyword>
<dbReference type="Proteomes" id="UP000198373">
    <property type="component" value="Unassembled WGS sequence"/>
</dbReference>
<keyword evidence="3" id="KW-1185">Reference proteome</keyword>
<feature type="transmembrane region" description="Helical" evidence="1">
    <location>
        <begin position="150"/>
        <end position="168"/>
    </location>
</feature>
<feature type="transmembrane region" description="Helical" evidence="1">
    <location>
        <begin position="6"/>
        <end position="28"/>
    </location>
</feature>